<dbReference type="Gene3D" id="3.90.1150.10">
    <property type="entry name" value="Aspartate Aminotransferase, domain 1"/>
    <property type="match status" value="1"/>
</dbReference>
<dbReference type="InterPro" id="IPR015424">
    <property type="entry name" value="PyrdxlP-dep_Trfase"/>
</dbReference>
<evidence type="ECO:0000256" key="7">
    <source>
        <dbReference type="ARBA" id="ARBA00022898"/>
    </source>
</evidence>
<keyword evidence="11" id="KW-1185">Reference proteome</keyword>
<proteinExistence type="inferred from homology"/>
<dbReference type="PANTHER" id="PTHR43586:SF8">
    <property type="entry name" value="CYSTEINE DESULFURASE 1, CHLOROPLASTIC"/>
    <property type="match status" value="1"/>
</dbReference>
<accession>A0A841H424</accession>
<dbReference type="GO" id="GO:0031071">
    <property type="term" value="F:cysteine desulfurase activity"/>
    <property type="evidence" value="ECO:0007669"/>
    <property type="project" value="UniProtKB-EC"/>
</dbReference>
<comment type="similarity">
    <text evidence="3">Belongs to the class-V pyridoxal-phosphate-dependent aminotransferase family. Csd subfamily.</text>
</comment>
<evidence type="ECO:0000256" key="4">
    <source>
        <dbReference type="ARBA" id="ARBA00012239"/>
    </source>
</evidence>
<evidence type="ECO:0000313" key="11">
    <source>
        <dbReference type="Proteomes" id="UP000582837"/>
    </source>
</evidence>
<comment type="catalytic activity">
    <reaction evidence="8">
        <text>(sulfur carrier)-H + L-cysteine = (sulfur carrier)-SH + L-alanine</text>
        <dbReference type="Rhea" id="RHEA:43892"/>
        <dbReference type="Rhea" id="RHEA-COMP:14737"/>
        <dbReference type="Rhea" id="RHEA-COMP:14739"/>
        <dbReference type="ChEBI" id="CHEBI:29917"/>
        <dbReference type="ChEBI" id="CHEBI:35235"/>
        <dbReference type="ChEBI" id="CHEBI:57972"/>
        <dbReference type="ChEBI" id="CHEBI:64428"/>
        <dbReference type="EC" id="2.8.1.7"/>
    </reaction>
</comment>
<keyword evidence="10" id="KW-0456">Lyase</keyword>
<comment type="function">
    <text evidence="2">Catalyzes the removal of elemental sulfur and selenium atoms from L-cysteine, L-cystine, L-selenocysteine, and L-selenocystine to produce L-alanine.</text>
</comment>
<sequence>MEDATEEVPGPLAALLTGGRFAALAVSGIRSALVPMIEGMKPSDDGNPMSYRWTVMSMTELAAPASSLDVARIREVFPILSELVSGKPLVYLDNAASTQKPVQVIDAIANHYRRSNANVHRGIHELSNRATDAYDGARDKVAAFFGVADSAELVWTRGTTEGLNLLAHAWGTTHLRAGDEILLSVLEHHSNLVPWQMVAQRTGAKLRFIDIDEQGRLDLSTLDDLLTERTKLVSITHVSNALGTVNPVALIAERARAVGAVMIVDGAQSAPHLPVDVPSLGADFYVFSGHKMCGPTGIGGLWGRREALESLAPFHGGGDMIEFVELESSTYAQLPHRLEAGTPNIAGAVGLAAATDYLTAVGREAILAHERSLLAYAIERMSEIPDMTILGPRDLSERSGVVSFTLADIHPHDLATILDSEGVAIRAGHHCTQPLMKRLGVGSTARASFYLYNTPGEVDALVDALQKARTLFGY</sequence>
<evidence type="ECO:0000259" key="9">
    <source>
        <dbReference type="Pfam" id="PF00266"/>
    </source>
</evidence>
<dbReference type="Proteomes" id="UP000582837">
    <property type="component" value="Unassembled WGS sequence"/>
</dbReference>
<evidence type="ECO:0000256" key="2">
    <source>
        <dbReference type="ARBA" id="ARBA00002824"/>
    </source>
</evidence>
<evidence type="ECO:0000256" key="8">
    <source>
        <dbReference type="ARBA" id="ARBA00050776"/>
    </source>
</evidence>
<dbReference type="Gene3D" id="3.40.640.10">
    <property type="entry name" value="Type I PLP-dependent aspartate aminotransferase-like (Major domain)"/>
    <property type="match status" value="1"/>
</dbReference>
<protein>
    <recommendedName>
        <fullName evidence="5">Probable cysteine desulfurase</fullName>
        <ecNumber evidence="4">2.8.1.7</ecNumber>
    </recommendedName>
</protein>
<dbReference type="NCBIfam" id="TIGR01979">
    <property type="entry name" value="sufS"/>
    <property type="match status" value="1"/>
</dbReference>
<dbReference type="GO" id="GO:0016829">
    <property type="term" value="F:lyase activity"/>
    <property type="evidence" value="ECO:0007669"/>
    <property type="project" value="UniProtKB-KW"/>
</dbReference>
<dbReference type="RefSeq" id="WP_420816050.1">
    <property type="nucleotide sequence ID" value="NZ_JABDTL010000001.1"/>
</dbReference>
<evidence type="ECO:0000313" key="10">
    <source>
        <dbReference type="EMBL" id="MBB6072549.1"/>
    </source>
</evidence>
<dbReference type="InterPro" id="IPR015422">
    <property type="entry name" value="PyrdxlP-dep_Trfase_small"/>
</dbReference>
<dbReference type="SUPFAM" id="SSF53383">
    <property type="entry name" value="PLP-dependent transferases"/>
    <property type="match status" value="1"/>
</dbReference>
<name>A0A841H424_9BACT</name>
<dbReference type="InterPro" id="IPR010970">
    <property type="entry name" value="Cys_dSase_SufS"/>
</dbReference>
<comment type="caution">
    <text evidence="10">The sequence shown here is derived from an EMBL/GenBank/DDBJ whole genome shotgun (WGS) entry which is preliminary data.</text>
</comment>
<keyword evidence="7" id="KW-0663">Pyridoxal phosphate</keyword>
<evidence type="ECO:0000256" key="3">
    <source>
        <dbReference type="ARBA" id="ARBA00010447"/>
    </source>
</evidence>
<dbReference type="GO" id="GO:0006534">
    <property type="term" value="P:cysteine metabolic process"/>
    <property type="evidence" value="ECO:0007669"/>
    <property type="project" value="InterPro"/>
</dbReference>
<organism evidence="10 11">
    <name type="scientific">Longimicrobium terrae</name>
    <dbReference type="NCBI Taxonomy" id="1639882"/>
    <lineage>
        <taxon>Bacteria</taxon>
        <taxon>Pseudomonadati</taxon>
        <taxon>Gemmatimonadota</taxon>
        <taxon>Longimicrobiia</taxon>
        <taxon>Longimicrobiales</taxon>
        <taxon>Longimicrobiaceae</taxon>
        <taxon>Longimicrobium</taxon>
    </lineage>
</organism>
<dbReference type="Pfam" id="PF00266">
    <property type="entry name" value="Aminotran_5"/>
    <property type="match status" value="1"/>
</dbReference>
<dbReference type="EMBL" id="JACHIA010000016">
    <property type="protein sequence ID" value="MBB6072549.1"/>
    <property type="molecule type" value="Genomic_DNA"/>
</dbReference>
<dbReference type="InterPro" id="IPR016454">
    <property type="entry name" value="Cysteine_dSase"/>
</dbReference>
<keyword evidence="6 10" id="KW-0808">Transferase</keyword>
<dbReference type="PANTHER" id="PTHR43586">
    <property type="entry name" value="CYSTEINE DESULFURASE"/>
    <property type="match status" value="1"/>
</dbReference>
<comment type="cofactor">
    <cofactor evidence="1">
        <name>pyridoxal 5'-phosphate</name>
        <dbReference type="ChEBI" id="CHEBI:597326"/>
    </cofactor>
</comment>
<reference evidence="10 11" key="1">
    <citation type="submission" date="2020-08" db="EMBL/GenBank/DDBJ databases">
        <title>Genomic Encyclopedia of Type Strains, Phase IV (KMG-IV): sequencing the most valuable type-strain genomes for metagenomic binning, comparative biology and taxonomic classification.</title>
        <authorList>
            <person name="Goeker M."/>
        </authorList>
    </citation>
    <scope>NUCLEOTIDE SEQUENCE [LARGE SCALE GENOMIC DNA]</scope>
    <source>
        <strain evidence="10 11">DSM 29007</strain>
    </source>
</reference>
<dbReference type="GO" id="GO:0030170">
    <property type="term" value="F:pyridoxal phosphate binding"/>
    <property type="evidence" value="ECO:0007669"/>
    <property type="project" value="InterPro"/>
</dbReference>
<evidence type="ECO:0000256" key="5">
    <source>
        <dbReference type="ARBA" id="ARBA00021850"/>
    </source>
</evidence>
<dbReference type="CDD" id="cd06453">
    <property type="entry name" value="SufS_like"/>
    <property type="match status" value="1"/>
</dbReference>
<dbReference type="AlphaFoldDB" id="A0A841H424"/>
<dbReference type="PIRSF" id="PIRSF005572">
    <property type="entry name" value="NifS"/>
    <property type="match status" value="1"/>
</dbReference>
<evidence type="ECO:0000256" key="6">
    <source>
        <dbReference type="ARBA" id="ARBA00022679"/>
    </source>
</evidence>
<dbReference type="InterPro" id="IPR015421">
    <property type="entry name" value="PyrdxlP-dep_Trfase_major"/>
</dbReference>
<evidence type="ECO:0000256" key="1">
    <source>
        <dbReference type="ARBA" id="ARBA00001933"/>
    </source>
</evidence>
<feature type="domain" description="Aminotransferase class V" evidence="9">
    <location>
        <begin position="90"/>
        <end position="461"/>
    </location>
</feature>
<dbReference type="EC" id="2.8.1.7" evidence="4"/>
<dbReference type="InterPro" id="IPR000192">
    <property type="entry name" value="Aminotrans_V_dom"/>
</dbReference>
<gene>
    <name evidence="10" type="ORF">HNQ61_004212</name>
</gene>